<feature type="domain" description="CarD-like/TRCF RNAP-interacting" evidence="1">
    <location>
        <begin position="1"/>
        <end position="114"/>
    </location>
</feature>
<dbReference type="SMART" id="SM01058">
    <property type="entry name" value="CarD_TRCF"/>
    <property type="match status" value="1"/>
</dbReference>
<gene>
    <name evidence="2" type="ORF">L0P57_07615</name>
</gene>
<dbReference type="RefSeq" id="WP_087230004.1">
    <property type="nucleotide sequence ID" value="NZ_JAKNHQ010000008.1"/>
</dbReference>
<accession>A0ABS9MJ20</accession>
<reference evidence="2 3" key="1">
    <citation type="submission" date="2022-01" db="EMBL/GenBank/DDBJ databases">
        <title>Collection of gut derived symbiotic bacterial strains cultured from healthy donors.</title>
        <authorList>
            <person name="Lin H."/>
            <person name="Kohout C."/>
            <person name="Waligurski E."/>
            <person name="Pamer E.G."/>
        </authorList>
    </citation>
    <scope>NUCLEOTIDE SEQUENCE [LARGE SCALE GENOMIC DNA]</scope>
    <source>
        <strain evidence="2 3">DFI.7.58</strain>
    </source>
</reference>
<dbReference type="InterPro" id="IPR003711">
    <property type="entry name" value="CarD-like/TRCF_RID"/>
</dbReference>
<organism evidence="2 3">
    <name type="scientific">Anaeromassilibacillus senegalensis</name>
    <dbReference type="NCBI Taxonomy" id="1673717"/>
    <lineage>
        <taxon>Bacteria</taxon>
        <taxon>Bacillati</taxon>
        <taxon>Bacillota</taxon>
        <taxon>Clostridia</taxon>
        <taxon>Eubacteriales</taxon>
        <taxon>Acutalibacteraceae</taxon>
        <taxon>Anaeromassilibacillus</taxon>
    </lineage>
</organism>
<name>A0ABS9MJ20_9FIRM</name>
<dbReference type="Proteomes" id="UP001298681">
    <property type="component" value="Unassembled WGS sequence"/>
</dbReference>
<dbReference type="Gene3D" id="1.20.58.1290">
    <property type="entry name" value="CarD-like, C-terminal domain"/>
    <property type="match status" value="1"/>
</dbReference>
<protein>
    <submittedName>
        <fullName evidence="2">CarD family transcriptional regulator</fullName>
    </submittedName>
</protein>
<dbReference type="Pfam" id="PF02559">
    <property type="entry name" value="CarD_TRCF_RID"/>
    <property type="match status" value="1"/>
</dbReference>
<dbReference type="EMBL" id="JAKNHQ010000008">
    <property type="protein sequence ID" value="MCG4610800.1"/>
    <property type="molecule type" value="Genomic_DNA"/>
</dbReference>
<comment type="caution">
    <text evidence="2">The sequence shown here is derived from an EMBL/GenBank/DDBJ whole genome shotgun (WGS) entry which is preliminary data.</text>
</comment>
<dbReference type="Gene3D" id="2.40.10.170">
    <property type="match status" value="1"/>
</dbReference>
<evidence type="ECO:0000259" key="1">
    <source>
        <dbReference type="SMART" id="SM01058"/>
    </source>
</evidence>
<proteinExistence type="predicted"/>
<dbReference type="InterPro" id="IPR042215">
    <property type="entry name" value="CarD-like_C"/>
</dbReference>
<keyword evidence="3" id="KW-1185">Reference proteome</keyword>
<evidence type="ECO:0000313" key="2">
    <source>
        <dbReference type="EMBL" id="MCG4610800.1"/>
    </source>
</evidence>
<evidence type="ECO:0000313" key="3">
    <source>
        <dbReference type="Proteomes" id="UP001298681"/>
    </source>
</evidence>
<sequence>MFQKGDLIVYGNTGICRVEEVGTPESLPGVDKEKLYYKLVPVRSASTIYTPVDTSVFMRPVMTKEAADHLIDRIPEISEDSFECRDPRMLAEHYRTSLQTHECEDLIRLIKTVYRKSKKLVQNGKKPGKTDQQYRKRAEELLHEELSVALGISFDEVPAYIEQRISALEVAQGA</sequence>